<dbReference type="InterPro" id="IPR004843">
    <property type="entry name" value="Calcineurin-like_PHP"/>
</dbReference>
<evidence type="ECO:0000313" key="2">
    <source>
        <dbReference type="EMBL" id="RED49886.1"/>
    </source>
</evidence>
<accession>A0A3D9HLV8</accession>
<proteinExistence type="predicted"/>
<dbReference type="PANTHER" id="PTHR42850">
    <property type="entry name" value="METALLOPHOSPHOESTERASE"/>
    <property type="match status" value="1"/>
</dbReference>
<dbReference type="PANTHER" id="PTHR42850:SF4">
    <property type="entry name" value="ZINC-DEPENDENT ENDOPOLYPHOSPHATASE"/>
    <property type="match status" value="1"/>
</dbReference>
<gene>
    <name evidence="2" type="ORF">DFP90_105258</name>
</gene>
<dbReference type="OrthoDB" id="9807890at2"/>
<evidence type="ECO:0000259" key="1">
    <source>
        <dbReference type="Pfam" id="PF00149"/>
    </source>
</evidence>
<dbReference type="GO" id="GO:0005737">
    <property type="term" value="C:cytoplasm"/>
    <property type="evidence" value="ECO:0007669"/>
    <property type="project" value="TreeGrafter"/>
</dbReference>
<dbReference type="GO" id="GO:0008803">
    <property type="term" value="F:bis(5'-nucleosyl)-tetraphosphatase (symmetrical) activity"/>
    <property type="evidence" value="ECO:0007669"/>
    <property type="project" value="TreeGrafter"/>
</dbReference>
<dbReference type="Gene3D" id="3.60.21.10">
    <property type="match status" value="1"/>
</dbReference>
<dbReference type="InterPro" id="IPR029052">
    <property type="entry name" value="Metallo-depent_PP-like"/>
</dbReference>
<dbReference type="EMBL" id="QRDW01000005">
    <property type="protein sequence ID" value="RED49886.1"/>
    <property type="molecule type" value="Genomic_DNA"/>
</dbReference>
<organism evidence="2 3">
    <name type="scientific">Aestuariispira insulae</name>
    <dbReference type="NCBI Taxonomy" id="1461337"/>
    <lineage>
        <taxon>Bacteria</taxon>
        <taxon>Pseudomonadati</taxon>
        <taxon>Pseudomonadota</taxon>
        <taxon>Alphaproteobacteria</taxon>
        <taxon>Rhodospirillales</taxon>
        <taxon>Kiloniellaceae</taxon>
        <taxon>Aestuariispira</taxon>
    </lineage>
</organism>
<dbReference type="SUPFAM" id="SSF56300">
    <property type="entry name" value="Metallo-dependent phosphatases"/>
    <property type="match status" value="1"/>
</dbReference>
<dbReference type="AlphaFoldDB" id="A0A3D9HLV8"/>
<dbReference type="Proteomes" id="UP000256845">
    <property type="component" value="Unassembled WGS sequence"/>
</dbReference>
<sequence length="294" mass="32566">MDLSEVSIADLSEKVVVQKIFSQFAFGRRHSQSFDGTPESGTAVAVIGDVHGYLNQFRDMVGQIEAVFDRMKPYRRVIVQVGDLIDRGPDSGGCMDLALQLLKRTDLEFVPLLGNHELMLKYCLRSDEDCAENAPNWMLFGGRDTYNSLSGQDDCPPLPSIIAQPGGFRTRLIEMLGPDRRELVEAMRPAYLNGTLLAVHAGISEDQDAAEAISRPWDTYSADHWAWNRGPSDKALLFGDKQICQIHGHSIHKKAGPIGKRFAIDTGVYRSGILSCAIFAEGEYEILSARGEVY</sequence>
<dbReference type="InterPro" id="IPR050126">
    <property type="entry name" value="Ap4A_hydrolase"/>
</dbReference>
<evidence type="ECO:0000313" key="3">
    <source>
        <dbReference type="Proteomes" id="UP000256845"/>
    </source>
</evidence>
<dbReference type="GO" id="GO:0016791">
    <property type="term" value="F:phosphatase activity"/>
    <property type="evidence" value="ECO:0007669"/>
    <property type="project" value="TreeGrafter"/>
</dbReference>
<feature type="domain" description="Calcineurin-like phosphoesterase" evidence="1">
    <location>
        <begin position="44"/>
        <end position="204"/>
    </location>
</feature>
<name>A0A3D9HLV8_9PROT</name>
<dbReference type="Pfam" id="PF00149">
    <property type="entry name" value="Metallophos"/>
    <property type="match status" value="1"/>
</dbReference>
<keyword evidence="3" id="KW-1185">Reference proteome</keyword>
<reference evidence="2 3" key="1">
    <citation type="submission" date="2018-07" db="EMBL/GenBank/DDBJ databases">
        <title>Genomic Encyclopedia of Type Strains, Phase III (KMG-III): the genomes of soil and plant-associated and newly described type strains.</title>
        <authorList>
            <person name="Whitman W."/>
        </authorList>
    </citation>
    <scope>NUCLEOTIDE SEQUENCE [LARGE SCALE GENOMIC DNA]</scope>
    <source>
        <strain evidence="2 3">CECT 8488</strain>
    </source>
</reference>
<protein>
    <submittedName>
        <fullName evidence="2">Serine/threonine protein phosphatase 1</fullName>
    </submittedName>
</protein>
<comment type="caution">
    <text evidence="2">The sequence shown here is derived from an EMBL/GenBank/DDBJ whole genome shotgun (WGS) entry which is preliminary data.</text>
</comment>
<dbReference type="GO" id="GO:0110154">
    <property type="term" value="P:RNA decapping"/>
    <property type="evidence" value="ECO:0007669"/>
    <property type="project" value="TreeGrafter"/>
</dbReference>